<dbReference type="GO" id="GO:0005789">
    <property type="term" value="C:endoplasmic reticulum membrane"/>
    <property type="evidence" value="ECO:0007669"/>
    <property type="project" value="UniProtKB-SubCell"/>
</dbReference>
<dbReference type="Gene3D" id="1.20.120.1630">
    <property type="match status" value="1"/>
</dbReference>
<dbReference type="InterPro" id="IPR007269">
    <property type="entry name" value="ICMT_MeTrfase"/>
</dbReference>
<organism evidence="7 8">
    <name type="scientific">Rhizopogon vinicolor AM-OR11-026</name>
    <dbReference type="NCBI Taxonomy" id="1314800"/>
    <lineage>
        <taxon>Eukaryota</taxon>
        <taxon>Fungi</taxon>
        <taxon>Dikarya</taxon>
        <taxon>Basidiomycota</taxon>
        <taxon>Agaricomycotina</taxon>
        <taxon>Agaricomycetes</taxon>
        <taxon>Agaricomycetidae</taxon>
        <taxon>Boletales</taxon>
        <taxon>Suillineae</taxon>
        <taxon>Rhizopogonaceae</taxon>
        <taxon>Rhizopogon</taxon>
    </lineage>
</organism>
<proteinExistence type="inferred from homology"/>
<name>A0A1B7N369_9AGAM</name>
<evidence type="ECO:0000256" key="3">
    <source>
        <dbReference type="ARBA" id="ARBA00022989"/>
    </source>
</evidence>
<sequence length="238" mass="26320">MNMSLLKIPLLLLSAIAVHVSITAPHHPSSNEVVHKSFVEWIIVQDVKYGLPITKAVTWTITLAEIAITASHAIELNALPSVIQQAVDPLRRIQDMSITSPVLLGTALVVAGGFIRWWCFRTLGRFFTFKLSVHKGHQLVTTGLYAVVRHPAYMGTIIRSIGMLILYGSGGSLLRRSGVLNIPGLTTFGLVFLVGRFIAVLSLVGRISHEEEVMKTISRDEWEGWAKAVRYRLIPGIY</sequence>
<keyword evidence="5" id="KW-0808">Transferase</keyword>
<feature type="transmembrane region" description="Helical" evidence="5">
    <location>
        <begin position="152"/>
        <end position="170"/>
    </location>
</feature>
<feature type="transmembrane region" description="Helical" evidence="5">
    <location>
        <begin position="182"/>
        <end position="205"/>
    </location>
</feature>
<dbReference type="EC" id="2.1.1.100" evidence="5"/>
<dbReference type="Proteomes" id="UP000092154">
    <property type="component" value="Unassembled WGS sequence"/>
</dbReference>
<evidence type="ECO:0000313" key="8">
    <source>
        <dbReference type="Proteomes" id="UP000092154"/>
    </source>
</evidence>
<evidence type="ECO:0000256" key="6">
    <source>
        <dbReference type="SAM" id="SignalP"/>
    </source>
</evidence>
<dbReference type="OrthoDB" id="422086at2759"/>
<comment type="caution">
    <text evidence="5">Lacks conserved residue(s) required for the propagation of feature annotation.</text>
</comment>
<gene>
    <name evidence="7" type="ORF">K503DRAFT_95886</name>
</gene>
<keyword evidence="4 5" id="KW-0472">Membrane</keyword>
<dbReference type="GO" id="GO:0032259">
    <property type="term" value="P:methylation"/>
    <property type="evidence" value="ECO:0007669"/>
    <property type="project" value="UniProtKB-KW"/>
</dbReference>
<comment type="catalytic activity">
    <reaction evidence="5">
        <text>[protein]-C-terminal S-[(2E,6E)-farnesyl]-L-cysteine + S-adenosyl-L-methionine = [protein]-C-terminal S-[(2E,6E)-farnesyl]-L-cysteine methyl ester + S-adenosyl-L-homocysteine</text>
        <dbReference type="Rhea" id="RHEA:21672"/>
        <dbReference type="Rhea" id="RHEA-COMP:12125"/>
        <dbReference type="Rhea" id="RHEA-COMP:12126"/>
        <dbReference type="ChEBI" id="CHEBI:57856"/>
        <dbReference type="ChEBI" id="CHEBI:59789"/>
        <dbReference type="ChEBI" id="CHEBI:90510"/>
        <dbReference type="ChEBI" id="CHEBI:90511"/>
        <dbReference type="EC" id="2.1.1.100"/>
    </reaction>
</comment>
<dbReference type="STRING" id="1314800.A0A1B7N369"/>
<evidence type="ECO:0000256" key="2">
    <source>
        <dbReference type="ARBA" id="ARBA00022692"/>
    </source>
</evidence>
<dbReference type="AlphaFoldDB" id="A0A1B7N369"/>
<keyword evidence="3 5" id="KW-1133">Transmembrane helix</keyword>
<dbReference type="GO" id="GO:0004671">
    <property type="term" value="F:protein C-terminal S-isoprenylcysteine carboxyl O-methyltransferase activity"/>
    <property type="evidence" value="ECO:0007669"/>
    <property type="project" value="UniProtKB-EC"/>
</dbReference>
<dbReference type="PANTHER" id="PTHR43847:SF1">
    <property type="entry name" value="BLL3993 PROTEIN"/>
    <property type="match status" value="1"/>
</dbReference>
<dbReference type="EMBL" id="KV448254">
    <property type="protein sequence ID" value="OAX39309.1"/>
    <property type="molecule type" value="Genomic_DNA"/>
</dbReference>
<comment type="similarity">
    <text evidence="5">Belongs to the class VI-like SAM-binding methyltransferase superfamily. Isoprenylcysteine carboxyl methyltransferase family.</text>
</comment>
<reference evidence="7 8" key="1">
    <citation type="submission" date="2016-06" db="EMBL/GenBank/DDBJ databases">
        <title>Comparative genomics of the ectomycorrhizal sister species Rhizopogon vinicolor and Rhizopogon vesiculosus (Basidiomycota: Boletales) reveals a divergence of the mating type B locus.</title>
        <authorList>
            <consortium name="DOE Joint Genome Institute"/>
            <person name="Mujic A.B."/>
            <person name="Kuo A."/>
            <person name="Tritt A."/>
            <person name="Lipzen A."/>
            <person name="Chen C."/>
            <person name="Johnson J."/>
            <person name="Sharma A."/>
            <person name="Barry K."/>
            <person name="Grigoriev I.V."/>
            <person name="Spatafora J.W."/>
        </authorList>
    </citation>
    <scope>NUCLEOTIDE SEQUENCE [LARGE SCALE GENOMIC DNA]</scope>
    <source>
        <strain evidence="7 8">AM-OR11-026</strain>
    </source>
</reference>
<keyword evidence="5" id="KW-0489">Methyltransferase</keyword>
<keyword evidence="5" id="KW-0949">S-adenosyl-L-methionine</keyword>
<dbReference type="PANTHER" id="PTHR43847">
    <property type="entry name" value="BLL3993 PROTEIN"/>
    <property type="match status" value="1"/>
</dbReference>
<accession>A0A1B7N369</accession>
<feature type="transmembrane region" description="Helical" evidence="5">
    <location>
        <begin position="98"/>
        <end position="119"/>
    </location>
</feature>
<protein>
    <recommendedName>
        <fullName evidence="5">Protein-S-isoprenylcysteine O-methyltransferase</fullName>
        <ecNumber evidence="5">2.1.1.100</ecNumber>
    </recommendedName>
</protein>
<keyword evidence="2 5" id="KW-0812">Transmembrane</keyword>
<comment type="subcellular location">
    <subcellularLocation>
        <location evidence="5">Endoplasmic reticulum membrane</location>
        <topology evidence="5">Multi-pass membrane protein</topology>
    </subcellularLocation>
    <subcellularLocation>
        <location evidence="1">Membrane</location>
        <topology evidence="1">Multi-pass membrane protein</topology>
    </subcellularLocation>
</comment>
<feature type="chain" id="PRO_5008597785" description="Protein-S-isoprenylcysteine O-methyltransferase" evidence="6">
    <location>
        <begin position="24"/>
        <end position="238"/>
    </location>
</feature>
<keyword evidence="6" id="KW-0732">Signal</keyword>
<keyword evidence="5" id="KW-0256">Endoplasmic reticulum</keyword>
<evidence type="ECO:0000256" key="1">
    <source>
        <dbReference type="ARBA" id="ARBA00004141"/>
    </source>
</evidence>
<dbReference type="Pfam" id="PF04140">
    <property type="entry name" value="ICMT"/>
    <property type="match status" value="1"/>
</dbReference>
<evidence type="ECO:0000256" key="5">
    <source>
        <dbReference type="RuleBase" id="RU362022"/>
    </source>
</evidence>
<dbReference type="InParanoid" id="A0A1B7N369"/>
<dbReference type="InterPro" id="IPR052527">
    <property type="entry name" value="Metal_cation-efflux_comp"/>
</dbReference>
<feature type="signal peptide" evidence="6">
    <location>
        <begin position="1"/>
        <end position="23"/>
    </location>
</feature>
<keyword evidence="8" id="KW-1185">Reference proteome</keyword>
<evidence type="ECO:0000313" key="7">
    <source>
        <dbReference type="EMBL" id="OAX39309.1"/>
    </source>
</evidence>
<evidence type="ECO:0000256" key="4">
    <source>
        <dbReference type="ARBA" id="ARBA00023136"/>
    </source>
</evidence>